<dbReference type="InterPro" id="IPR010129">
    <property type="entry name" value="T1SS_HlyD"/>
</dbReference>
<dbReference type="STRING" id="1044.EH31_12065"/>
<dbReference type="InterPro" id="IPR058781">
    <property type="entry name" value="HH_AprE-like"/>
</dbReference>
<evidence type="ECO:0000256" key="3">
    <source>
        <dbReference type="ARBA" id="ARBA00022448"/>
    </source>
</evidence>
<evidence type="ECO:0000256" key="7">
    <source>
        <dbReference type="ARBA" id="ARBA00022989"/>
    </source>
</evidence>
<dbReference type="PANTHER" id="PTHR30386">
    <property type="entry name" value="MEMBRANE FUSION SUBUNIT OF EMRAB-TOLC MULTIDRUG EFFLUX PUMP"/>
    <property type="match status" value="1"/>
</dbReference>
<feature type="domain" description="AprE-like beta-barrel" evidence="12">
    <location>
        <begin position="371"/>
        <end position="476"/>
    </location>
</feature>
<dbReference type="Gene3D" id="2.40.30.170">
    <property type="match status" value="1"/>
</dbReference>
<dbReference type="GO" id="GO:0015031">
    <property type="term" value="P:protein transport"/>
    <property type="evidence" value="ECO:0007669"/>
    <property type="project" value="InterPro"/>
</dbReference>
<dbReference type="Proteomes" id="UP000027647">
    <property type="component" value="Unassembled WGS sequence"/>
</dbReference>
<comment type="similarity">
    <text evidence="2 9">Belongs to the membrane fusion protein (MFP) (TC 8.A.1) family.</text>
</comment>
<keyword evidence="4 9" id="KW-1003">Cell membrane</keyword>
<keyword evidence="3 9" id="KW-0813">Transport</keyword>
<feature type="coiled-coil region" evidence="10">
    <location>
        <begin position="195"/>
        <end position="229"/>
    </location>
</feature>
<dbReference type="InterPro" id="IPR050739">
    <property type="entry name" value="MFP"/>
</dbReference>
<evidence type="ECO:0000259" key="11">
    <source>
        <dbReference type="Pfam" id="PF25994"/>
    </source>
</evidence>
<dbReference type="NCBIfam" id="TIGR01843">
    <property type="entry name" value="type_I_hlyD"/>
    <property type="match status" value="1"/>
</dbReference>
<dbReference type="eggNOG" id="COG0845">
    <property type="taxonomic scope" value="Bacteria"/>
</dbReference>
<evidence type="ECO:0000256" key="1">
    <source>
        <dbReference type="ARBA" id="ARBA00004377"/>
    </source>
</evidence>
<evidence type="ECO:0000256" key="6">
    <source>
        <dbReference type="ARBA" id="ARBA00022692"/>
    </source>
</evidence>
<evidence type="ECO:0000313" key="14">
    <source>
        <dbReference type="Proteomes" id="UP000027647"/>
    </source>
</evidence>
<keyword evidence="6 9" id="KW-0812">Transmembrane</keyword>
<dbReference type="PRINTS" id="PR01490">
    <property type="entry name" value="RTXTOXIND"/>
</dbReference>
<accession>A0A074M413</accession>
<dbReference type="RefSeq" id="WP_051699206.1">
    <property type="nucleotide sequence ID" value="NZ_JMIW01000005.1"/>
</dbReference>
<dbReference type="Gene3D" id="1.10.287.470">
    <property type="entry name" value="Helix hairpin bin"/>
    <property type="match status" value="1"/>
</dbReference>
<feature type="transmembrane region" description="Helical" evidence="9">
    <location>
        <begin position="58"/>
        <end position="76"/>
    </location>
</feature>
<gene>
    <name evidence="13" type="ORF">EH31_12065</name>
</gene>
<evidence type="ECO:0000256" key="4">
    <source>
        <dbReference type="ARBA" id="ARBA00022475"/>
    </source>
</evidence>
<proteinExistence type="inferred from homology"/>
<keyword evidence="8 9" id="KW-0472">Membrane</keyword>
<dbReference type="EMBL" id="JMIW01000005">
    <property type="protein sequence ID" value="KEO89376.1"/>
    <property type="molecule type" value="Genomic_DNA"/>
</dbReference>
<name>A0A074M413_ERYLO</name>
<evidence type="ECO:0000256" key="9">
    <source>
        <dbReference type="RuleBase" id="RU365093"/>
    </source>
</evidence>
<dbReference type="GO" id="GO:0005886">
    <property type="term" value="C:plasma membrane"/>
    <property type="evidence" value="ECO:0007669"/>
    <property type="project" value="UniProtKB-SubCell"/>
</dbReference>
<evidence type="ECO:0000313" key="13">
    <source>
        <dbReference type="EMBL" id="KEO89376.1"/>
    </source>
</evidence>
<evidence type="ECO:0000259" key="12">
    <source>
        <dbReference type="Pfam" id="PF26002"/>
    </source>
</evidence>
<dbReference type="Pfam" id="PF26002">
    <property type="entry name" value="Beta-barrel_AprE"/>
    <property type="match status" value="1"/>
</dbReference>
<protein>
    <recommendedName>
        <fullName evidence="9">Membrane fusion protein (MFP) family protein</fullName>
    </recommendedName>
</protein>
<feature type="domain" description="AprE-like long alpha-helical hairpin" evidence="11">
    <location>
        <begin position="132"/>
        <end position="315"/>
    </location>
</feature>
<keyword evidence="10" id="KW-0175">Coiled coil</keyword>
<keyword evidence="5 9" id="KW-0997">Cell inner membrane</keyword>
<sequence length="499" mass="54417">MGFFSDRFPTMTKHLAVFGEAWRGQNEADKAFKPEEEHEFLPAALEIMEKPASPGMRWLLLLICTLFVLALIWAFFGRIDVVATAAGKTVPGDNVKVVQPIEIGSVREIHVKNGQFVKAGELLIELDPTLANADEAQSSQTLLSARIIQARNDALLAHLQGRRARFVPPEGTTSDIIRTEEAFVANATAQYDAQAAALTQQRAESQAELAAANAEIAKLEEALPFIDQQLGARAELAERGYFSKLQLLEYEQLRAEHLRNIEVQQANKMRAEAAIGRLNAELASLRAGFGRTAVTDLAEANDRATMAGEELRKAERMRRFQELRSPVDGVVQQLAVGTVGGVVQPAEPLMVIVPCTSGDASDAASCNGGITVEAFVQNKDIGFIKVGQRVAVKLEAFNFTDYGLIEGTVTNISRDAIDQSQHPAGSVRDENGRPIQPGLVYAAKIELACGKDDPERHALCDRVQPGMSVQAEIKTGQRRIIQYLLSPISQAVNEAARER</sequence>
<evidence type="ECO:0000256" key="10">
    <source>
        <dbReference type="SAM" id="Coils"/>
    </source>
</evidence>
<dbReference type="Pfam" id="PF25994">
    <property type="entry name" value="HH_AprE"/>
    <property type="match status" value="1"/>
</dbReference>
<dbReference type="Gene3D" id="2.40.50.100">
    <property type="match status" value="2"/>
</dbReference>
<comment type="subcellular location">
    <subcellularLocation>
        <location evidence="1 9">Cell inner membrane</location>
        <topology evidence="1 9">Single-pass membrane protein</topology>
    </subcellularLocation>
</comment>
<keyword evidence="7 9" id="KW-1133">Transmembrane helix</keyword>
<comment type="caution">
    <text evidence="13">The sequence shown here is derived from an EMBL/GenBank/DDBJ whole genome shotgun (WGS) entry which is preliminary data.</text>
</comment>
<evidence type="ECO:0000256" key="5">
    <source>
        <dbReference type="ARBA" id="ARBA00022519"/>
    </source>
</evidence>
<dbReference type="PANTHER" id="PTHR30386:SF27">
    <property type="entry name" value="MEMBRANE FUSION PROTEIN (MFP) FAMILY PROTEIN"/>
    <property type="match status" value="1"/>
</dbReference>
<evidence type="ECO:0000256" key="8">
    <source>
        <dbReference type="ARBA" id="ARBA00023136"/>
    </source>
</evidence>
<organism evidence="13 14">
    <name type="scientific">Erythrobacter longus</name>
    <dbReference type="NCBI Taxonomy" id="1044"/>
    <lineage>
        <taxon>Bacteria</taxon>
        <taxon>Pseudomonadati</taxon>
        <taxon>Pseudomonadota</taxon>
        <taxon>Alphaproteobacteria</taxon>
        <taxon>Sphingomonadales</taxon>
        <taxon>Erythrobacteraceae</taxon>
        <taxon>Erythrobacter/Porphyrobacter group</taxon>
        <taxon>Erythrobacter</taxon>
    </lineage>
</organism>
<dbReference type="AlphaFoldDB" id="A0A074M413"/>
<keyword evidence="14" id="KW-1185">Reference proteome</keyword>
<reference evidence="13 14" key="1">
    <citation type="submission" date="2014-04" db="EMBL/GenBank/DDBJ databases">
        <title>A comprehensive comparison of genomes of Erythrobacter spp. strains.</title>
        <authorList>
            <person name="Zheng Q."/>
        </authorList>
    </citation>
    <scope>NUCLEOTIDE SEQUENCE [LARGE SCALE GENOMIC DNA]</scope>
    <source>
        <strain evidence="13 14">DSM 6997</strain>
    </source>
</reference>
<dbReference type="InterPro" id="IPR058982">
    <property type="entry name" value="Beta-barrel_AprE"/>
</dbReference>
<evidence type="ECO:0000256" key="2">
    <source>
        <dbReference type="ARBA" id="ARBA00009477"/>
    </source>
</evidence>
<dbReference type="OrthoDB" id="9810980at2"/>
<feature type="coiled-coil region" evidence="10">
    <location>
        <begin position="261"/>
        <end position="317"/>
    </location>
</feature>